<evidence type="ECO:0000313" key="2">
    <source>
        <dbReference type="Proteomes" id="UP000248039"/>
    </source>
</evidence>
<accession>A0A2V4NZM8</accession>
<evidence type="ECO:0000313" key="1">
    <source>
        <dbReference type="EMBL" id="PYC87707.1"/>
    </source>
</evidence>
<keyword evidence="2" id="KW-1185">Reference proteome</keyword>
<proteinExistence type="predicted"/>
<comment type="caution">
    <text evidence="1">The sequence shown here is derived from an EMBL/GenBank/DDBJ whole genome shotgun (WGS) entry which is preliminary data.</text>
</comment>
<protein>
    <recommendedName>
        <fullName evidence="3">Carrier domain-containing protein</fullName>
    </recommendedName>
</protein>
<dbReference type="EMBL" id="PYBW01000011">
    <property type="protein sequence ID" value="PYC87707.1"/>
    <property type="molecule type" value="Genomic_DNA"/>
</dbReference>
<dbReference type="OrthoDB" id="4239100at2"/>
<gene>
    <name evidence="1" type="ORF">C7C46_02865</name>
</gene>
<dbReference type="Gene3D" id="1.10.1200.10">
    <property type="entry name" value="ACP-like"/>
    <property type="match status" value="1"/>
</dbReference>
<dbReference type="InterPro" id="IPR036736">
    <property type="entry name" value="ACP-like_sf"/>
</dbReference>
<reference evidence="1 2" key="1">
    <citation type="submission" date="2018-03" db="EMBL/GenBank/DDBJ databases">
        <title>Bioinformatic expansion and discovery of thiopeptide antibiotics.</title>
        <authorList>
            <person name="Schwalen C.J."/>
            <person name="Hudson G.A."/>
            <person name="Mitchell D.A."/>
        </authorList>
    </citation>
    <scope>NUCLEOTIDE SEQUENCE [LARGE SCALE GENOMIC DNA]</scope>
    <source>
        <strain evidence="1 2">ATCC 21389</strain>
    </source>
</reference>
<evidence type="ECO:0008006" key="3">
    <source>
        <dbReference type="Google" id="ProtNLM"/>
    </source>
</evidence>
<dbReference type="Proteomes" id="UP000248039">
    <property type="component" value="Unassembled WGS sequence"/>
</dbReference>
<organism evidence="1 2">
    <name type="scientific">Streptomyces tateyamensis</name>
    <dbReference type="NCBI Taxonomy" id="565073"/>
    <lineage>
        <taxon>Bacteria</taxon>
        <taxon>Bacillati</taxon>
        <taxon>Actinomycetota</taxon>
        <taxon>Actinomycetes</taxon>
        <taxon>Kitasatosporales</taxon>
        <taxon>Streptomycetaceae</taxon>
        <taxon>Streptomyces</taxon>
    </lineage>
</organism>
<dbReference type="AlphaFoldDB" id="A0A2V4NZM8"/>
<name>A0A2V4NZM8_9ACTN</name>
<sequence length="124" mass="13552">MSGSGRPALAVGKGDRVVDDRLLGVIGNVIAEINERRDEKIPTDDLLNVSLYGDAGVFDSMHLVNFLTLVEEAIEDEYDLEISLTSEKAVSRRISPFSRVERLIEFIEEEMVLVGAESGQGSAV</sequence>